<feature type="transmembrane region" description="Helical" evidence="2">
    <location>
        <begin position="20"/>
        <end position="40"/>
    </location>
</feature>
<dbReference type="Proteomes" id="UP000291259">
    <property type="component" value="Chromosome"/>
</dbReference>
<feature type="region of interest" description="Disordered" evidence="1">
    <location>
        <begin position="298"/>
        <end position="318"/>
    </location>
</feature>
<reference evidence="3 4" key="1">
    <citation type="submission" date="2019-01" db="EMBL/GenBank/DDBJ databases">
        <title>Genome sequencing of strain FW100M-8.</title>
        <authorList>
            <person name="Heo J."/>
            <person name="Kim S.-J."/>
            <person name="Kim J.-S."/>
            <person name="Hong S.-B."/>
            <person name="Kwon S.-W."/>
        </authorList>
    </citation>
    <scope>NUCLEOTIDE SEQUENCE [LARGE SCALE GENOMIC DNA]</scope>
    <source>
        <strain evidence="3 4">FW100M-8</strain>
    </source>
</reference>
<keyword evidence="2" id="KW-0472">Membrane</keyword>
<feature type="region of interest" description="Disordered" evidence="1">
    <location>
        <begin position="204"/>
        <end position="228"/>
    </location>
</feature>
<dbReference type="OrthoDB" id="5006439at2"/>
<name>A0A4P6FBM9_9MICO</name>
<evidence type="ECO:0000256" key="2">
    <source>
        <dbReference type="SAM" id="Phobius"/>
    </source>
</evidence>
<keyword evidence="2" id="KW-1133">Transmembrane helix</keyword>
<organism evidence="3 4">
    <name type="scientific">Agromyces protaetiae</name>
    <dbReference type="NCBI Taxonomy" id="2509455"/>
    <lineage>
        <taxon>Bacteria</taxon>
        <taxon>Bacillati</taxon>
        <taxon>Actinomycetota</taxon>
        <taxon>Actinomycetes</taxon>
        <taxon>Micrococcales</taxon>
        <taxon>Microbacteriaceae</taxon>
        <taxon>Agromyces</taxon>
    </lineage>
</organism>
<evidence type="ECO:0000313" key="4">
    <source>
        <dbReference type="Proteomes" id="UP000291259"/>
    </source>
</evidence>
<feature type="compositionally biased region" description="Pro residues" evidence="1">
    <location>
        <begin position="308"/>
        <end position="318"/>
    </location>
</feature>
<sequence>MTDAPQSKPARSRPRGVHPAAVLTAAVAIVAAALASFVFFPPQPAERAEAVAPVFSAHEPGATALAGAHRGALAASAGLRAATVDLAGFADQAILDDTATVLAALDEAATSGDPTALLEATALFESIAPALVERFAADAEGRLTGYPLADGATAQAVRDAAAALRSAEASDLAGRFAPLRAAVEAAAANHAQAEAAAAEAAARASGGSGSGGSGRTGGGAGGSPDASSTPNCALFPRFTTCGPPPVVTALGSYVASCPPQTLAHVFQGRSETGPVTLDFSFTYTYRIDGHFVAVMHCDPEPSSNEPHGPGPLPEPYSY</sequence>
<dbReference type="KEGG" id="agf:ET445_07610"/>
<evidence type="ECO:0000313" key="3">
    <source>
        <dbReference type="EMBL" id="QAY73234.1"/>
    </source>
</evidence>
<evidence type="ECO:0000256" key="1">
    <source>
        <dbReference type="SAM" id="MobiDB-lite"/>
    </source>
</evidence>
<keyword evidence="4" id="KW-1185">Reference proteome</keyword>
<proteinExistence type="predicted"/>
<gene>
    <name evidence="3" type="ORF">ET445_07610</name>
</gene>
<dbReference type="EMBL" id="CP035491">
    <property type="protein sequence ID" value="QAY73234.1"/>
    <property type="molecule type" value="Genomic_DNA"/>
</dbReference>
<accession>A0A4P6FBM9</accession>
<dbReference type="AlphaFoldDB" id="A0A4P6FBM9"/>
<feature type="compositionally biased region" description="Gly residues" evidence="1">
    <location>
        <begin position="206"/>
        <end position="222"/>
    </location>
</feature>
<keyword evidence="2" id="KW-0812">Transmembrane</keyword>
<dbReference type="RefSeq" id="WP_129190280.1">
    <property type="nucleotide sequence ID" value="NZ_CP035491.1"/>
</dbReference>
<protein>
    <submittedName>
        <fullName evidence="3">Uncharacterized protein</fullName>
    </submittedName>
</protein>